<dbReference type="GeneID" id="99987353"/>
<name>A0A1I0QSZ2_9BACT</name>
<dbReference type="AlphaFoldDB" id="A0A1I0QSZ2"/>
<dbReference type="Proteomes" id="UP000199437">
    <property type="component" value="Unassembled WGS sequence"/>
</dbReference>
<keyword evidence="1" id="KW-1133">Transmembrane helix</keyword>
<feature type="transmembrane region" description="Helical" evidence="1">
    <location>
        <begin position="101"/>
        <end position="119"/>
    </location>
</feature>
<accession>A0A1I0QSZ2</accession>
<dbReference type="EMBL" id="FOIR01000002">
    <property type="protein sequence ID" value="SEW30545.1"/>
    <property type="molecule type" value="Genomic_DNA"/>
</dbReference>
<keyword evidence="1" id="KW-0812">Transmembrane</keyword>
<organism evidence="2 3">
    <name type="scientific">Roseivirga pacifica</name>
    <dbReference type="NCBI Taxonomy" id="1267423"/>
    <lineage>
        <taxon>Bacteria</taxon>
        <taxon>Pseudomonadati</taxon>
        <taxon>Bacteroidota</taxon>
        <taxon>Cytophagia</taxon>
        <taxon>Cytophagales</taxon>
        <taxon>Roseivirgaceae</taxon>
        <taxon>Roseivirga</taxon>
    </lineage>
</organism>
<gene>
    <name evidence="2" type="ORF">SAMN05216290_2661</name>
</gene>
<evidence type="ECO:0000313" key="3">
    <source>
        <dbReference type="Proteomes" id="UP000199437"/>
    </source>
</evidence>
<proteinExistence type="predicted"/>
<feature type="transmembrane region" description="Helical" evidence="1">
    <location>
        <begin position="45"/>
        <end position="64"/>
    </location>
</feature>
<reference evidence="3" key="1">
    <citation type="submission" date="2016-10" db="EMBL/GenBank/DDBJ databases">
        <authorList>
            <person name="Varghese N."/>
            <person name="Submissions S."/>
        </authorList>
    </citation>
    <scope>NUCLEOTIDE SEQUENCE [LARGE SCALE GENOMIC DNA]</scope>
    <source>
        <strain evidence="3">CGMCC 1.12402</strain>
    </source>
</reference>
<dbReference type="RefSeq" id="WP_090259054.1">
    <property type="nucleotide sequence ID" value="NZ_FOIR01000002.1"/>
</dbReference>
<sequence>MLTSTITVVCAIAALLLVTNANKRVTKLTTIALALASVLYLDPVIGIGPFGHYVFAFVSIIAAVEPSHSLNLKAYHKSFFVITGLVVVLFSLLTALRLPFYVPKLPFGVLYLAFFGYYFANDKRRLKSRLGILIVWAGLALRWVITFI</sequence>
<evidence type="ECO:0000313" key="2">
    <source>
        <dbReference type="EMBL" id="SEW30545.1"/>
    </source>
</evidence>
<keyword evidence="3" id="KW-1185">Reference proteome</keyword>
<dbReference type="OrthoDB" id="982770at2"/>
<keyword evidence="1" id="KW-0472">Membrane</keyword>
<evidence type="ECO:0000256" key="1">
    <source>
        <dbReference type="SAM" id="Phobius"/>
    </source>
</evidence>
<feature type="transmembrane region" description="Helical" evidence="1">
    <location>
        <begin position="76"/>
        <end position="95"/>
    </location>
</feature>
<protein>
    <submittedName>
        <fullName evidence="2">Uncharacterized protein</fullName>
    </submittedName>
</protein>
<dbReference type="STRING" id="1267423.SAMN05216290_2661"/>
<feature type="transmembrane region" description="Helical" evidence="1">
    <location>
        <begin position="126"/>
        <end position="145"/>
    </location>
</feature>